<name>A0A934R2M1_9BACT</name>
<dbReference type="EMBL" id="JAENIK010000008">
    <property type="protein sequence ID" value="MBK1815312.1"/>
    <property type="molecule type" value="Genomic_DNA"/>
</dbReference>
<keyword evidence="2" id="KW-1185">Reference proteome</keyword>
<gene>
    <name evidence="1" type="ORF">JIN84_06790</name>
</gene>
<proteinExistence type="predicted"/>
<protein>
    <submittedName>
        <fullName evidence="1">Uncharacterized protein</fullName>
    </submittedName>
</protein>
<accession>A0A934R2M1</accession>
<dbReference type="RefSeq" id="WP_200350276.1">
    <property type="nucleotide sequence ID" value="NZ_BAABHZ010000012.1"/>
</dbReference>
<dbReference type="AlphaFoldDB" id="A0A934R2M1"/>
<evidence type="ECO:0000313" key="2">
    <source>
        <dbReference type="Proteomes" id="UP000600139"/>
    </source>
</evidence>
<evidence type="ECO:0000313" key="1">
    <source>
        <dbReference type="EMBL" id="MBK1815312.1"/>
    </source>
</evidence>
<comment type="caution">
    <text evidence="1">The sequence shown here is derived from an EMBL/GenBank/DDBJ whole genome shotgun (WGS) entry which is preliminary data.</text>
</comment>
<sequence>MLRSPISEVLNHLCYLGQGTMVLRQKGLSLAKTTPFGLAVAYQKNGWNILHDQVSGLETDTSQPQNIYLMTDASDRRPLLAVGEPGQAIDLSIRLDGYSWESPAVTALLRKFNAVSLDCAQSRQLGAGAWLDDWGDASRTTSDGILVRSAAETLRACEWLEVEIKNHIHRNVVRFTPSFIDSEGGVLRVADHACRHVVYANVEAPDFRMTRVPHGPVRIYLEPTAA</sequence>
<dbReference type="Proteomes" id="UP000600139">
    <property type="component" value="Unassembled WGS sequence"/>
</dbReference>
<organism evidence="1 2">
    <name type="scientific">Luteolibacter yonseiensis</name>
    <dbReference type="NCBI Taxonomy" id="1144680"/>
    <lineage>
        <taxon>Bacteria</taxon>
        <taxon>Pseudomonadati</taxon>
        <taxon>Verrucomicrobiota</taxon>
        <taxon>Verrucomicrobiia</taxon>
        <taxon>Verrucomicrobiales</taxon>
        <taxon>Verrucomicrobiaceae</taxon>
        <taxon>Luteolibacter</taxon>
    </lineage>
</organism>
<reference evidence="1" key="1">
    <citation type="submission" date="2021-01" db="EMBL/GenBank/DDBJ databases">
        <title>Modified the classification status of verrucomicrobia.</title>
        <authorList>
            <person name="Feng X."/>
        </authorList>
    </citation>
    <scope>NUCLEOTIDE SEQUENCE</scope>
    <source>
        <strain evidence="1">JCM 18052</strain>
    </source>
</reference>